<feature type="transmembrane region" description="Helical" evidence="7">
    <location>
        <begin position="6"/>
        <end position="24"/>
    </location>
</feature>
<dbReference type="GO" id="GO:0005886">
    <property type="term" value="C:plasma membrane"/>
    <property type="evidence" value="ECO:0007669"/>
    <property type="project" value="UniProtKB-SubCell"/>
</dbReference>
<dbReference type="STRING" id="1935.B1H20_01230"/>
<dbReference type="RefSeq" id="WP_030116810.1">
    <property type="nucleotide sequence ID" value="NZ_CP020570.1"/>
</dbReference>
<organism evidence="8 9">
    <name type="scientific">Streptomyces violaceoruber</name>
    <dbReference type="NCBI Taxonomy" id="1935"/>
    <lineage>
        <taxon>Bacteria</taxon>
        <taxon>Bacillati</taxon>
        <taxon>Actinomycetota</taxon>
        <taxon>Actinomycetes</taxon>
        <taxon>Kitasatosporales</taxon>
        <taxon>Streptomycetaceae</taxon>
        <taxon>Streptomyces</taxon>
        <taxon>Streptomyces violaceoruber group</taxon>
    </lineage>
</organism>
<dbReference type="PANTHER" id="PTHR33884:SF3">
    <property type="entry name" value="UPF0410 PROTEIN YMGE"/>
    <property type="match status" value="1"/>
</dbReference>
<evidence type="ECO:0000256" key="2">
    <source>
        <dbReference type="ARBA" id="ARBA00011006"/>
    </source>
</evidence>
<evidence type="ECO:0000313" key="8">
    <source>
        <dbReference type="EMBL" id="ARF60156.1"/>
    </source>
</evidence>
<keyword evidence="5 7" id="KW-1133">Transmembrane helix</keyword>
<dbReference type="GeneID" id="63978098"/>
<sequence>MEISGLVSALLIGAAVGLLGRLVLPGRQHIGVLWTLVVGIGAALLGSLLASLLGVGSTRGVDWIEWLFQIVLAGLGVAALDRALAGTERKPRISE</sequence>
<dbReference type="Proteomes" id="UP000192445">
    <property type="component" value="Chromosome"/>
</dbReference>
<evidence type="ECO:0000256" key="3">
    <source>
        <dbReference type="ARBA" id="ARBA00022475"/>
    </source>
</evidence>
<dbReference type="OrthoDB" id="3483802at2"/>
<evidence type="ECO:0000256" key="5">
    <source>
        <dbReference type="ARBA" id="ARBA00022989"/>
    </source>
</evidence>
<keyword evidence="3" id="KW-1003">Cell membrane</keyword>
<dbReference type="PANTHER" id="PTHR33884">
    <property type="entry name" value="UPF0410 PROTEIN YMGE"/>
    <property type="match status" value="1"/>
</dbReference>
<feature type="transmembrane region" description="Helical" evidence="7">
    <location>
        <begin position="66"/>
        <end position="85"/>
    </location>
</feature>
<evidence type="ECO:0000256" key="1">
    <source>
        <dbReference type="ARBA" id="ARBA00004651"/>
    </source>
</evidence>
<dbReference type="KEGG" id="svu:B1H20_01230"/>
<evidence type="ECO:0000256" key="4">
    <source>
        <dbReference type="ARBA" id="ARBA00022692"/>
    </source>
</evidence>
<proteinExistence type="inferred from homology"/>
<evidence type="ECO:0000256" key="6">
    <source>
        <dbReference type="ARBA" id="ARBA00023136"/>
    </source>
</evidence>
<keyword evidence="6 7" id="KW-0472">Membrane</keyword>
<keyword evidence="4 7" id="KW-0812">Transmembrane</keyword>
<evidence type="ECO:0008006" key="10">
    <source>
        <dbReference type="Google" id="ProtNLM"/>
    </source>
</evidence>
<feature type="transmembrane region" description="Helical" evidence="7">
    <location>
        <begin position="31"/>
        <end position="54"/>
    </location>
</feature>
<name>A0A1V0U4V0_STRVN</name>
<evidence type="ECO:0000256" key="7">
    <source>
        <dbReference type="SAM" id="Phobius"/>
    </source>
</evidence>
<reference evidence="8 9" key="1">
    <citation type="submission" date="2017-03" db="EMBL/GenBank/DDBJ databases">
        <title>Complete Genome Sequence of a natural compounds producer, Streptomyces violaceus S21.</title>
        <authorList>
            <person name="Zhong C."/>
            <person name="Zhao Z."/>
            <person name="Fu J."/>
            <person name="Zong G."/>
            <person name="Qin R."/>
            <person name="Cao G."/>
        </authorList>
    </citation>
    <scope>NUCLEOTIDE SEQUENCE [LARGE SCALE GENOMIC DNA]</scope>
    <source>
        <strain evidence="8 9">S21</strain>
    </source>
</reference>
<accession>A0A1V0U4V0</accession>
<dbReference type="AlphaFoldDB" id="A0A1V0U4V0"/>
<comment type="subcellular location">
    <subcellularLocation>
        <location evidence="1">Cell membrane</location>
        <topology evidence="1">Multi-pass membrane protein</topology>
    </subcellularLocation>
</comment>
<dbReference type="InterPro" id="IPR007341">
    <property type="entry name" value="Transgly_assoc"/>
</dbReference>
<dbReference type="EMBL" id="CP020570">
    <property type="protein sequence ID" value="ARF60156.1"/>
    <property type="molecule type" value="Genomic_DNA"/>
</dbReference>
<comment type="similarity">
    <text evidence="2">Belongs to the UPF0410 family.</text>
</comment>
<evidence type="ECO:0000313" key="9">
    <source>
        <dbReference type="Proteomes" id="UP000192445"/>
    </source>
</evidence>
<protein>
    <recommendedName>
        <fullName evidence="10">GlsB/YeaQ/YmgE family stress response membrane protein</fullName>
    </recommendedName>
</protein>
<gene>
    <name evidence="8" type="ORF">B1H20_01230</name>
</gene>